<name>A0A8K0UGR0_9AGAR</name>
<accession>A0A8K0UGR0</accession>
<sequence>MPRDLPGMYWDPEKNRYFPLASGSVRQTMSRPSLQVSNTPPVPSQTLKRVLEPNPYRTAPSSSPWGTTEVLDDDSFPGKRKKKVHESKSHMWNSMARMQSPAKFSDISRLNHDLLCTSIASTSNSIADDVDTATYNCLSSFAVKKQHNSGYSALIGDQTGWLYSYTTELPHLRTRELFLGADVLSVCYSDEFKIAVPFGPSCEFAIQSLAPGYLDVWSISRIMNKNCYDVRAAHLEGHSLLLGAAGRGVLLPDINTIAGTHGTNCELLRTDSDVLAVYQRNRFAYAGCRNGAIFCFDKRLGSRTINGQAMFGGKSSGSDLSISNKSVTHLSVVREWELLVSTIRGDLEMYDLRFARTPTPVMRFEGHVNSYRQKLGIAVSPCQSILFAAGSDHRIRAWSLRSGDPIDPPSSSPIPESHAPLHNPSHRPHPSLFNDAFPGDIMELQVTGDTGGEKEKGLCLWVASGCTVYRYWLGMQGLE</sequence>
<dbReference type="InterPro" id="IPR052254">
    <property type="entry name" value="CUL4-DDB1_E3_ligase_receptor"/>
</dbReference>
<evidence type="ECO:0000256" key="2">
    <source>
        <dbReference type="ARBA" id="ARBA00022737"/>
    </source>
</evidence>
<feature type="region of interest" description="Disordered" evidence="3">
    <location>
        <begin position="26"/>
        <end position="90"/>
    </location>
</feature>
<dbReference type="OrthoDB" id="128867at2759"/>
<dbReference type="SUPFAM" id="SSF50978">
    <property type="entry name" value="WD40 repeat-like"/>
    <property type="match status" value="1"/>
</dbReference>
<dbReference type="InterPro" id="IPR036322">
    <property type="entry name" value="WD40_repeat_dom_sf"/>
</dbReference>
<dbReference type="Proteomes" id="UP000813824">
    <property type="component" value="Unassembled WGS sequence"/>
</dbReference>
<evidence type="ECO:0000256" key="3">
    <source>
        <dbReference type="SAM" id="MobiDB-lite"/>
    </source>
</evidence>
<gene>
    <name evidence="4" type="ORF">BXZ70DRAFT_632312</name>
</gene>
<feature type="region of interest" description="Disordered" evidence="3">
    <location>
        <begin position="400"/>
        <end position="429"/>
    </location>
</feature>
<keyword evidence="2" id="KW-0677">Repeat</keyword>
<evidence type="ECO:0000256" key="1">
    <source>
        <dbReference type="ARBA" id="ARBA00022574"/>
    </source>
</evidence>
<keyword evidence="5" id="KW-1185">Reference proteome</keyword>
<dbReference type="AlphaFoldDB" id="A0A8K0UGR0"/>
<protein>
    <recommendedName>
        <fullName evidence="6">WD40 repeat-like protein</fullName>
    </recommendedName>
</protein>
<dbReference type="PANTHER" id="PTHR44472">
    <property type="entry name" value="DDB1- AND CUL4-ASSOCIATED FACTOR 4-RELATED"/>
    <property type="match status" value="1"/>
</dbReference>
<evidence type="ECO:0000313" key="4">
    <source>
        <dbReference type="EMBL" id="KAH8082025.1"/>
    </source>
</evidence>
<reference evidence="4" key="1">
    <citation type="journal article" date="2021" name="New Phytol.">
        <title>Evolutionary innovations through gain and loss of genes in the ectomycorrhizal Boletales.</title>
        <authorList>
            <person name="Wu G."/>
            <person name="Miyauchi S."/>
            <person name="Morin E."/>
            <person name="Kuo A."/>
            <person name="Drula E."/>
            <person name="Varga T."/>
            <person name="Kohler A."/>
            <person name="Feng B."/>
            <person name="Cao Y."/>
            <person name="Lipzen A."/>
            <person name="Daum C."/>
            <person name="Hundley H."/>
            <person name="Pangilinan J."/>
            <person name="Johnson J."/>
            <person name="Barry K."/>
            <person name="LaButti K."/>
            <person name="Ng V."/>
            <person name="Ahrendt S."/>
            <person name="Min B."/>
            <person name="Choi I.G."/>
            <person name="Park H."/>
            <person name="Plett J.M."/>
            <person name="Magnuson J."/>
            <person name="Spatafora J.W."/>
            <person name="Nagy L.G."/>
            <person name="Henrissat B."/>
            <person name="Grigoriev I.V."/>
            <person name="Yang Z.L."/>
            <person name="Xu J."/>
            <person name="Martin F.M."/>
        </authorList>
    </citation>
    <scope>NUCLEOTIDE SEQUENCE</scope>
    <source>
        <strain evidence="4">KKN 215</strain>
    </source>
</reference>
<dbReference type="GO" id="GO:0080008">
    <property type="term" value="C:Cul4-RING E3 ubiquitin ligase complex"/>
    <property type="evidence" value="ECO:0007669"/>
    <property type="project" value="TreeGrafter"/>
</dbReference>
<evidence type="ECO:0000313" key="5">
    <source>
        <dbReference type="Proteomes" id="UP000813824"/>
    </source>
</evidence>
<proteinExistence type="predicted"/>
<organism evidence="4 5">
    <name type="scientific">Cristinia sonorae</name>
    <dbReference type="NCBI Taxonomy" id="1940300"/>
    <lineage>
        <taxon>Eukaryota</taxon>
        <taxon>Fungi</taxon>
        <taxon>Dikarya</taxon>
        <taxon>Basidiomycota</taxon>
        <taxon>Agaricomycotina</taxon>
        <taxon>Agaricomycetes</taxon>
        <taxon>Agaricomycetidae</taxon>
        <taxon>Agaricales</taxon>
        <taxon>Pleurotineae</taxon>
        <taxon>Stephanosporaceae</taxon>
        <taxon>Cristinia</taxon>
    </lineage>
</organism>
<keyword evidence="1" id="KW-0853">WD repeat</keyword>
<dbReference type="Gene3D" id="2.130.10.10">
    <property type="entry name" value="YVTN repeat-like/Quinoprotein amine dehydrogenase"/>
    <property type="match status" value="1"/>
</dbReference>
<comment type="caution">
    <text evidence="4">The sequence shown here is derived from an EMBL/GenBank/DDBJ whole genome shotgun (WGS) entry which is preliminary data.</text>
</comment>
<dbReference type="InterPro" id="IPR015943">
    <property type="entry name" value="WD40/YVTN_repeat-like_dom_sf"/>
</dbReference>
<evidence type="ECO:0008006" key="6">
    <source>
        <dbReference type="Google" id="ProtNLM"/>
    </source>
</evidence>
<dbReference type="EMBL" id="JAEVFJ010000051">
    <property type="protein sequence ID" value="KAH8082025.1"/>
    <property type="molecule type" value="Genomic_DNA"/>
</dbReference>
<feature type="compositionally biased region" description="Polar residues" evidence="3">
    <location>
        <begin position="26"/>
        <end position="47"/>
    </location>
</feature>
<dbReference type="PANTHER" id="PTHR44472:SF1">
    <property type="entry name" value="DDB1 AND CUL4 ASSOCIATED FACTOR 4"/>
    <property type="match status" value="1"/>
</dbReference>
<dbReference type="Pfam" id="PF23761">
    <property type="entry name" value="Beta-prop_DCAF4"/>
    <property type="match status" value="1"/>
</dbReference>